<evidence type="ECO:0000313" key="6">
    <source>
        <dbReference type="Proteomes" id="UP000030184"/>
    </source>
</evidence>
<gene>
    <name evidence="2" type="ORF">JCM19301_1199</name>
    <name evidence="3" type="ORF">JCM19302_1900</name>
    <name evidence="4" type="ORF">JCM19538_2711</name>
</gene>
<dbReference type="OrthoDB" id="1121590at2"/>
<evidence type="ECO:0000313" key="3">
    <source>
        <dbReference type="EMBL" id="GAL71750.1"/>
    </source>
</evidence>
<feature type="chain" id="PRO_5010408417" description="Lipid/polyisoprenoid-binding YceI-like domain-containing protein" evidence="1">
    <location>
        <begin position="23"/>
        <end position="195"/>
    </location>
</feature>
<dbReference type="eggNOG" id="COG2353">
    <property type="taxonomic scope" value="Bacteria"/>
</dbReference>
<evidence type="ECO:0000313" key="4">
    <source>
        <dbReference type="EMBL" id="GAL91097.1"/>
    </source>
</evidence>
<accession>A0A090WKW3</accession>
<dbReference type="Gene3D" id="2.40.128.110">
    <property type="entry name" value="Lipid/polyisoprenoid-binding, YceI-like"/>
    <property type="match status" value="1"/>
</dbReference>
<evidence type="ECO:0000256" key="1">
    <source>
        <dbReference type="SAM" id="SignalP"/>
    </source>
</evidence>
<dbReference type="STRING" id="504487.JCM19538_2711"/>
<dbReference type="Proteomes" id="UP000029646">
    <property type="component" value="Unassembled WGS sequence"/>
</dbReference>
<name>A0A090WKW3_9FLAO</name>
<protein>
    <recommendedName>
        <fullName evidence="7">Lipid/polyisoprenoid-binding YceI-like domain-containing protein</fullName>
    </recommendedName>
</protein>
<dbReference type="Proteomes" id="UP000030184">
    <property type="component" value="Unassembled WGS sequence"/>
</dbReference>
<evidence type="ECO:0000313" key="5">
    <source>
        <dbReference type="Proteomes" id="UP000029641"/>
    </source>
</evidence>
<dbReference type="EMBL" id="BBNY01000095">
    <property type="protein sequence ID" value="GAL91097.1"/>
    <property type="molecule type" value="Genomic_DNA"/>
</dbReference>
<comment type="caution">
    <text evidence="2">The sequence shown here is derived from an EMBL/GenBank/DDBJ whole genome shotgun (WGS) entry which is preliminary data.</text>
</comment>
<dbReference type="SUPFAM" id="SSF101874">
    <property type="entry name" value="YceI-like"/>
    <property type="match status" value="1"/>
</dbReference>
<dbReference type="EMBL" id="BBNS01000015">
    <property type="protein sequence ID" value="GAL71750.1"/>
    <property type="molecule type" value="Genomic_DNA"/>
</dbReference>
<proteinExistence type="predicted"/>
<evidence type="ECO:0000313" key="2">
    <source>
        <dbReference type="EMBL" id="GAL68102.1"/>
    </source>
</evidence>
<organism evidence="2 5">
    <name type="scientific">Jejuia pallidilutea</name>
    <dbReference type="NCBI Taxonomy" id="504487"/>
    <lineage>
        <taxon>Bacteria</taxon>
        <taxon>Pseudomonadati</taxon>
        <taxon>Bacteroidota</taxon>
        <taxon>Flavobacteriia</taxon>
        <taxon>Flavobacteriales</taxon>
        <taxon>Flavobacteriaceae</taxon>
        <taxon>Jejuia</taxon>
    </lineage>
</organism>
<dbReference type="RefSeq" id="WP_042244934.1">
    <property type="nucleotide sequence ID" value="NZ_BBNR01000016.1"/>
</dbReference>
<reference evidence="6" key="1">
    <citation type="journal article" date="2014" name="Genome Announc.">
        <title>Draft Genome Sequence of Marine Flavobacterium Jejuia pallidilutea Strain 11shimoA1 and Pigmentation Mutants.</title>
        <authorList>
            <person name="Takatani N."/>
            <person name="Nakanishi M."/>
            <person name="Meirelles P."/>
            <person name="Mino S."/>
            <person name="Suda W."/>
            <person name="Oshima K."/>
            <person name="Hattori M."/>
            <person name="Ohkuma M."/>
            <person name="Hosokawa M."/>
            <person name="Miyashita K."/>
            <person name="Thompson F.L."/>
            <person name="Niwa A."/>
            <person name="Sawabe T."/>
            <person name="Sawabe T."/>
        </authorList>
    </citation>
    <scope>NUCLEOTIDE SEQUENCE [LARGE SCALE GENOMIC DNA]</scope>
    <source>
        <strain evidence="6">JCM 19538</strain>
    </source>
</reference>
<feature type="signal peptide" evidence="1">
    <location>
        <begin position="1"/>
        <end position="22"/>
    </location>
</feature>
<sequence length="195" mass="22110">MKKLVIFFLVLLMLSFYKGDFATETAIVVTPESSLVIKVKTNVNKFDCKFNVQNLNNPIPVFFKVENSKLVFEETSLVLKNSCFDCGSKGINKDFYNLLNSDVYPEVVLKLKEVKIDNYHKNWISAKIDIKIAGVVNSYNVPLKLEGEERMMIKGVLNLNISDFNLEPPKKALGLIVVDEMIKIDLNLKVKEIGS</sequence>
<dbReference type="EMBL" id="BBNR01000016">
    <property type="protein sequence ID" value="GAL68102.1"/>
    <property type="molecule type" value="Genomic_DNA"/>
</dbReference>
<dbReference type="Proteomes" id="UP000029641">
    <property type="component" value="Unassembled WGS sequence"/>
</dbReference>
<keyword evidence="1" id="KW-0732">Signal</keyword>
<dbReference type="InterPro" id="IPR036761">
    <property type="entry name" value="TTHA0802/YceI-like_sf"/>
</dbReference>
<evidence type="ECO:0008006" key="7">
    <source>
        <dbReference type="Google" id="ProtNLM"/>
    </source>
</evidence>
<dbReference type="AlphaFoldDB" id="A0A090WKW3"/>
<keyword evidence="6" id="KW-1185">Reference proteome</keyword>